<dbReference type="InterPro" id="IPR028082">
    <property type="entry name" value="Peripla_BP_I"/>
</dbReference>
<dbReference type="PANTHER" id="PTHR30483:SF6">
    <property type="entry name" value="PERIPLASMIC BINDING PROTEIN OF ABC TRANSPORTER FOR NATURAL AMINO ACIDS"/>
    <property type="match status" value="1"/>
</dbReference>
<reference evidence="6 7" key="1">
    <citation type="submission" date="2020-10" db="EMBL/GenBank/DDBJ databases">
        <title>Nocardioides sp. isolated from sludge.</title>
        <authorList>
            <person name="Zhang X."/>
        </authorList>
    </citation>
    <scope>NUCLEOTIDE SEQUENCE [LARGE SCALE GENOMIC DNA]</scope>
    <source>
        <strain evidence="6 7">Y6</strain>
    </source>
</reference>
<dbReference type="Gene3D" id="3.40.50.2300">
    <property type="match status" value="1"/>
</dbReference>
<gene>
    <name evidence="6" type="ORF">IEQ44_06115</name>
</gene>
<dbReference type="InterPro" id="IPR051010">
    <property type="entry name" value="BCAA_transport"/>
</dbReference>
<comment type="caution">
    <text evidence="6">The sequence shown here is derived from an EMBL/GenBank/DDBJ whole genome shotgun (WGS) entry which is preliminary data.</text>
</comment>
<dbReference type="PROSITE" id="PS51257">
    <property type="entry name" value="PROKAR_LIPOPROTEIN"/>
    <property type="match status" value="1"/>
</dbReference>
<feature type="domain" description="Leucine-binding protein" evidence="5">
    <location>
        <begin position="49"/>
        <end position="375"/>
    </location>
</feature>
<dbReference type="EMBL" id="JADCSA010000004">
    <property type="protein sequence ID" value="MBE7324221.1"/>
    <property type="molecule type" value="Genomic_DNA"/>
</dbReference>
<protein>
    <submittedName>
        <fullName evidence="6">ABC transporter substrate-binding protein</fullName>
    </submittedName>
</protein>
<organism evidence="6 7">
    <name type="scientific">Nocardioides malaquae</name>
    <dbReference type="NCBI Taxonomy" id="2773426"/>
    <lineage>
        <taxon>Bacteria</taxon>
        <taxon>Bacillati</taxon>
        <taxon>Actinomycetota</taxon>
        <taxon>Actinomycetes</taxon>
        <taxon>Propionibacteriales</taxon>
        <taxon>Nocardioidaceae</taxon>
        <taxon>Nocardioides</taxon>
    </lineage>
</organism>
<keyword evidence="7" id="KW-1185">Reference proteome</keyword>
<keyword evidence="2 4" id="KW-0732">Signal</keyword>
<evidence type="ECO:0000256" key="1">
    <source>
        <dbReference type="ARBA" id="ARBA00010062"/>
    </source>
</evidence>
<dbReference type="SUPFAM" id="SSF53822">
    <property type="entry name" value="Periplasmic binding protein-like I"/>
    <property type="match status" value="1"/>
</dbReference>
<evidence type="ECO:0000256" key="3">
    <source>
        <dbReference type="SAM" id="MobiDB-lite"/>
    </source>
</evidence>
<dbReference type="Proteomes" id="UP000756387">
    <property type="component" value="Unassembled WGS sequence"/>
</dbReference>
<dbReference type="Pfam" id="PF13458">
    <property type="entry name" value="Peripla_BP_6"/>
    <property type="match status" value="1"/>
</dbReference>
<evidence type="ECO:0000259" key="5">
    <source>
        <dbReference type="Pfam" id="PF13458"/>
    </source>
</evidence>
<evidence type="ECO:0000313" key="6">
    <source>
        <dbReference type="EMBL" id="MBE7324221.1"/>
    </source>
</evidence>
<dbReference type="PANTHER" id="PTHR30483">
    <property type="entry name" value="LEUCINE-SPECIFIC-BINDING PROTEIN"/>
    <property type="match status" value="1"/>
</dbReference>
<comment type="similarity">
    <text evidence="1">Belongs to the leucine-binding protein family.</text>
</comment>
<name>A0ABR9RRN2_9ACTN</name>
<evidence type="ECO:0000256" key="4">
    <source>
        <dbReference type="SAM" id="SignalP"/>
    </source>
</evidence>
<evidence type="ECO:0000256" key="2">
    <source>
        <dbReference type="ARBA" id="ARBA00022729"/>
    </source>
</evidence>
<evidence type="ECO:0000313" key="7">
    <source>
        <dbReference type="Proteomes" id="UP000756387"/>
    </source>
</evidence>
<feature type="region of interest" description="Disordered" evidence="3">
    <location>
        <begin position="22"/>
        <end position="43"/>
    </location>
</feature>
<sequence length="421" mass="42173">MSRRLRALPALAALALVASACSEDTSPSDKADPVGGVPVEITDSTPEDPVRIGVVVTLRSEDGLGEGLLSAAAGAQVAESRLELGGGEVMLEVADDRGTAEGARAAISDLVGQDVSGIVVATTGDHLTAALRAASDAGTPVVAPYLRDPSLDLPGVWATGPDDPTIAERLQETLDADGLLRPFVVTGDGVAVDVDAAASGSLDATGPKELARQVARRARSGGVDSVVVGASAPNQAAFVAALQGADTDVPVHLTPEALSPEFASALVEAGGTTMGDMATVGTDATDATSLGQGDRAEAVAAYFAALRLLAGDPEAKDLFGSAPFAQEADGADIASHDAVVGLVVAAAEADSVDPAAVKDALAGLQLTRAQGLAGPPLDFTDASALDREEVVVLRSSGQDPGVRPVSSGDPVLRWFAVPTED</sequence>
<accession>A0ABR9RRN2</accession>
<dbReference type="RefSeq" id="WP_193637545.1">
    <property type="nucleotide sequence ID" value="NZ_JADCSA010000004.1"/>
</dbReference>
<feature type="chain" id="PRO_5047524877" evidence="4">
    <location>
        <begin position="21"/>
        <end position="421"/>
    </location>
</feature>
<dbReference type="InterPro" id="IPR028081">
    <property type="entry name" value="Leu-bd"/>
</dbReference>
<feature type="signal peptide" evidence="4">
    <location>
        <begin position="1"/>
        <end position="20"/>
    </location>
</feature>
<proteinExistence type="inferred from homology"/>